<dbReference type="AlphaFoldDB" id="A0A8H7R0Y6"/>
<dbReference type="FunFam" id="1.20.1280.290:FF:000009">
    <property type="entry name" value="PQ loop repeat family protein"/>
    <property type="match status" value="1"/>
</dbReference>
<dbReference type="EMBL" id="JAEPRD010000072">
    <property type="protein sequence ID" value="KAG2201328.1"/>
    <property type="molecule type" value="Genomic_DNA"/>
</dbReference>
<feature type="transmembrane region" description="Helical" evidence="7">
    <location>
        <begin position="208"/>
        <end position="230"/>
    </location>
</feature>
<evidence type="ECO:0000256" key="5">
    <source>
        <dbReference type="ARBA" id="ARBA00038039"/>
    </source>
</evidence>
<evidence type="ECO:0000256" key="2">
    <source>
        <dbReference type="ARBA" id="ARBA00022692"/>
    </source>
</evidence>
<evidence type="ECO:0000313" key="8">
    <source>
        <dbReference type="EMBL" id="KAG2201328.1"/>
    </source>
</evidence>
<evidence type="ECO:0000256" key="4">
    <source>
        <dbReference type="ARBA" id="ARBA00023136"/>
    </source>
</evidence>
<evidence type="ECO:0000256" key="7">
    <source>
        <dbReference type="SAM" id="Phobius"/>
    </source>
</evidence>
<feature type="transmembrane region" description="Helical" evidence="7">
    <location>
        <begin position="39"/>
        <end position="58"/>
    </location>
</feature>
<feature type="transmembrane region" description="Helical" evidence="7">
    <location>
        <begin position="136"/>
        <end position="157"/>
    </location>
</feature>
<feature type="transmembrane region" description="Helical" evidence="7">
    <location>
        <begin position="64"/>
        <end position="85"/>
    </location>
</feature>
<feature type="transmembrane region" description="Helical" evidence="7">
    <location>
        <begin position="242"/>
        <end position="265"/>
    </location>
</feature>
<dbReference type="PANTHER" id="PTHR16201">
    <property type="entry name" value="SEVEN TRANSMEMBRANE PROTEIN 1-RELATED"/>
    <property type="match status" value="1"/>
</dbReference>
<evidence type="ECO:0000313" key="9">
    <source>
        <dbReference type="Proteomes" id="UP000603453"/>
    </source>
</evidence>
<organism evidence="8 9">
    <name type="scientific">Mucor saturninus</name>
    <dbReference type="NCBI Taxonomy" id="64648"/>
    <lineage>
        <taxon>Eukaryota</taxon>
        <taxon>Fungi</taxon>
        <taxon>Fungi incertae sedis</taxon>
        <taxon>Mucoromycota</taxon>
        <taxon>Mucoromycotina</taxon>
        <taxon>Mucoromycetes</taxon>
        <taxon>Mucorales</taxon>
        <taxon>Mucorineae</taxon>
        <taxon>Mucoraceae</taxon>
        <taxon>Mucor</taxon>
    </lineage>
</organism>
<dbReference type="Proteomes" id="UP000603453">
    <property type="component" value="Unassembled WGS sequence"/>
</dbReference>
<dbReference type="Pfam" id="PF04193">
    <property type="entry name" value="PQ-loop"/>
    <property type="match status" value="2"/>
</dbReference>
<dbReference type="OrthoDB" id="8048523at2759"/>
<dbReference type="InterPro" id="IPR006603">
    <property type="entry name" value="PQ-loop_rpt"/>
</dbReference>
<keyword evidence="4 7" id="KW-0472">Membrane</keyword>
<dbReference type="Gene3D" id="1.20.1280.290">
    <property type="match status" value="2"/>
</dbReference>
<proteinExistence type="inferred from homology"/>
<feature type="transmembrane region" description="Helical" evidence="7">
    <location>
        <begin position="6"/>
        <end position="27"/>
    </location>
</feature>
<keyword evidence="3 7" id="KW-1133">Transmembrane helix</keyword>
<dbReference type="SMART" id="SM00679">
    <property type="entry name" value="CTNS"/>
    <property type="match status" value="2"/>
</dbReference>
<comment type="caution">
    <text evidence="8">The sequence shown here is derived from an EMBL/GenBank/DDBJ whole genome shotgun (WGS) entry which is preliminary data.</text>
</comment>
<dbReference type="PANTHER" id="PTHR16201:SF35">
    <property type="entry name" value="VACUOLAR AMINO ACID TRANSPORTER YPQ1-RELATED"/>
    <property type="match status" value="1"/>
</dbReference>
<name>A0A8H7R0Y6_9FUNG</name>
<accession>A0A8H7R0Y6</accession>
<sequence length="271" mass="30877">MDHTLASSLAGYLSILCWLIVFTPQLLENYKRKSGDGLSMTFLVIWLAGDVFNLLGVIMQDLLVTMFVLALYYTVADMALIWQVIYYQRQKKPIEEEVFPGESSVLIGPSSLPTYDTTTISSATNKKTSQAKKTRLFNWTSAIAIVLVTVISCYTYYNAHWKHNHHNDDDTNRLNWLPQTMGWTSAALYVGSRIPQILKNYKHKSTEGLSFGMFICAVLGNVLFTSSIFLKSTEKSYILMNLSWITGSTGTLIFDFIIFLQFFVYEKEIEK</sequence>
<gene>
    <name evidence="8" type="ORF">INT47_001416</name>
</gene>
<dbReference type="GO" id="GO:0015174">
    <property type="term" value="F:basic amino acid transmembrane transporter activity"/>
    <property type="evidence" value="ECO:0007669"/>
    <property type="project" value="UniProtKB-ARBA"/>
</dbReference>
<reference evidence="8" key="1">
    <citation type="submission" date="2020-12" db="EMBL/GenBank/DDBJ databases">
        <title>Metabolic potential, ecology and presence of endohyphal bacteria is reflected in genomic diversity of Mucoromycotina.</title>
        <authorList>
            <person name="Muszewska A."/>
            <person name="Okrasinska A."/>
            <person name="Steczkiewicz K."/>
            <person name="Drgas O."/>
            <person name="Orlowska M."/>
            <person name="Perlinska-Lenart U."/>
            <person name="Aleksandrzak-Piekarczyk T."/>
            <person name="Szatraj K."/>
            <person name="Zielenkiewicz U."/>
            <person name="Pilsyk S."/>
            <person name="Malc E."/>
            <person name="Mieczkowski P."/>
            <person name="Kruszewska J.S."/>
            <person name="Biernat P."/>
            <person name="Pawlowska J."/>
        </authorList>
    </citation>
    <scope>NUCLEOTIDE SEQUENCE</scope>
    <source>
        <strain evidence="8">WA0000017839</strain>
    </source>
</reference>
<comment type="similarity">
    <text evidence="5">Belongs to the laat-1 family.</text>
</comment>
<evidence type="ECO:0000256" key="1">
    <source>
        <dbReference type="ARBA" id="ARBA00004141"/>
    </source>
</evidence>
<evidence type="ECO:0000256" key="3">
    <source>
        <dbReference type="ARBA" id="ARBA00022989"/>
    </source>
</evidence>
<comment type="catalytic activity">
    <reaction evidence="6">
        <text>L-histidine(out) + L-arginine(in) = L-histidine(in) + L-arginine(out)</text>
        <dbReference type="Rhea" id="RHEA:71063"/>
        <dbReference type="ChEBI" id="CHEBI:32682"/>
        <dbReference type="ChEBI" id="CHEBI:57595"/>
    </reaction>
</comment>
<keyword evidence="2 7" id="KW-0812">Transmembrane</keyword>
<keyword evidence="9" id="KW-1185">Reference proteome</keyword>
<dbReference type="GO" id="GO:0098852">
    <property type="term" value="C:lytic vacuole membrane"/>
    <property type="evidence" value="ECO:0007669"/>
    <property type="project" value="UniProtKB-ARBA"/>
</dbReference>
<comment type="subcellular location">
    <subcellularLocation>
        <location evidence="1">Membrane</location>
        <topology evidence="1">Multi-pass membrane protein</topology>
    </subcellularLocation>
</comment>
<protein>
    <recommendedName>
        <fullName evidence="10">PQ-loop-domain-containing protein</fullName>
    </recommendedName>
</protein>
<dbReference type="GO" id="GO:0034486">
    <property type="term" value="P:vacuolar transmembrane transport"/>
    <property type="evidence" value="ECO:0007669"/>
    <property type="project" value="UniProtKB-ARBA"/>
</dbReference>
<evidence type="ECO:0000256" key="6">
    <source>
        <dbReference type="ARBA" id="ARBA00050768"/>
    </source>
</evidence>
<dbReference type="InterPro" id="IPR051415">
    <property type="entry name" value="LAAT-1"/>
</dbReference>
<dbReference type="FunFam" id="1.20.1280.290:FF:000012">
    <property type="entry name" value="Vacuolar membrane PQ loop repeat protein"/>
    <property type="match status" value="1"/>
</dbReference>
<evidence type="ECO:0008006" key="10">
    <source>
        <dbReference type="Google" id="ProtNLM"/>
    </source>
</evidence>